<feature type="domain" description="C2H2-type" evidence="9">
    <location>
        <begin position="29"/>
        <end position="59"/>
    </location>
</feature>
<sequence>MAKPQPTSTKQKSRVHRYCPKLDKMNFVLKCEWASECDQIFSSMDAFMKHIDEHVNDSANFECQWRDCDTDCFEDESSFKRHINFHAFHTKLKDIGQKVLDSLHENQKDCQKTKCNLDDQTRNDIPELPFKFECSWNCCDYTTDNPELFYQHIKQLHVDKFELKGTESKCLWSQCQQKIMNKNRLVEHTRHHSQEKLVACPNCGALFASFTKFIDHCSRSSSIGSN</sequence>
<protein>
    <submittedName>
        <fullName evidence="10">Histone H4 transcription factor</fullName>
    </submittedName>
</protein>
<dbReference type="AlphaFoldDB" id="A0A3M7RGV0"/>
<evidence type="ECO:0000256" key="2">
    <source>
        <dbReference type="ARBA" id="ARBA00022723"/>
    </source>
</evidence>
<keyword evidence="11" id="KW-1185">Reference proteome</keyword>
<dbReference type="GO" id="GO:0000981">
    <property type="term" value="F:DNA-binding transcription factor activity, RNA polymerase II-specific"/>
    <property type="evidence" value="ECO:0007669"/>
    <property type="project" value="TreeGrafter"/>
</dbReference>
<dbReference type="InterPro" id="IPR013083">
    <property type="entry name" value="Znf_RING/FYVE/PHD"/>
</dbReference>
<dbReference type="PANTHER" id="PTHR24391:SF18">
    <property type="entry name" value="EG:115C2.6 PROTEIN"/>
    <property type="match status" value="1"/>
</dbReference>
<comment type="subcellular location">
    <subcellularLocation>
        <location evidence="1">Nucleus</location>
    </subcellularLocation>
</comment>
<evidence type="ECO:0000313" key="10">
    <source>
        <dbReference type="EMBL" id="RNA22488.1"/>
    </source>
</evidence>
<dbReference type="Proteomes" id="UP000276133">
    <property type="component" value="Unassembled WGS sequence"/>
</dbReference>
<dbReference type="OrthoDB" id="10039931at2759"/>
<name>A0A3M7RGV0_BRAPC</name>
<reference evidence="10 11" key="1">
    <citation type="journal article" date="2018" name="Sci. Rep.">
        <title>Genomic signatures of local adaptation to the degree of environmental predictability in rotifers.</title>
        <authorList>
            <person name="Franch-Gras L."/>
            <person name="Hahn C."/>
            <person name="Garcia-Roger E.M."/>
            <person name="Carmona M.J."/>
            <person name="Serra M."/>
            <person name="Gomez A."/>
        </authorList>
    </citation>
    <scope>NUCLEOTIDE SEQUENCE [LARGE SCALE GENOMIC DNA]</scope>
    <source>
        <strain evidence="10">HYR1</strain>
    </source>
</reference>
<dbReference type="GO" id="GO:0045892">
    <property type="term" value="P:negative regulation of DNA-templated transcription"/>
    <property type="evidence" value="ECO:0007669"/>
    <property type="project" value="UniProtKB-ARBA"/>
</dbReference>
<evidence type="ECO:0000256" key="4">
    <source>
        <dbReference type="ARBA" id="ARBA00022771"/>
    </source>
</evidence>
<proteinExistence type="predicted"/>
<keyword evidence="6" id="KW-0238">DNA-binding</keyword>
<keyword evidence="7" id="KW-0539">Nucleus</keyword>
<dbReference type="PANTHER" id="PTHR24391">
    <property type="entry name" value="HISTONE H4 TRANSCRIPTION FACTOR-RELATED"/>
    <property type="match status" value="1"/>
</dbReference>
<comment type="caution">
    <text evidence="10">The sequence shown here is derived from an EMBL/GenBank/DDBJ whole genome shotgun (WGS) entry which is preliminary data.</text>
</comment>
<evidence type="ECO:0000256" key="3">
    <source>
        <dbReference type="ARBA" id="ARBA00022737"/>
    </source>
</evidence>
<evidence type="ECO:0000313" key="11">
    <source>
        <dbReference type="Proteomes" id="UP000276133"/>
    </source>
</evidence>
<dbReference type="GO" id="GO:0000978">
    <property type="term" value="F:RNA polymerase II cis-regulatory region sequence-specific DNA binding"/>
    <property type="evidence" value="ECO:0007669"/>
    <property type="project" value="TreeGrafter"/>
</dbReference>
<dbReference type="STRING" id="10195.A0A3M7RGV0"/>
<evidence type="ECO:0000256" key="8">
    <source>
        <dbReference type="PROSITE-ProRule" id="PRU00042"/>
    </source>
</evidence>
<dbReference type="PROSITE" id="PS00028">
    <property type="entry name" value="ZINC_FINGER_C2H2_1"/>
    <property type="match status" value="1"/>
</dbReference>
<keyword evidence="5" id="KW-0862">Zinc</keyword>
<evidence type="ECO:0000256" key="1">
    <source>
        <dbReference type="ARBA" id="ARBA00004123"/>
    </source>
</evidence>
<keyword evidence="3" id="KW-0677">Repeat</keyword>
<evidence type="ECO:0000259" key="9">
    <source>
        <dbReference type="PROSITE" id="PS50157"/>
    </source>
</evidence>
<dbReference type="Gene3D" id="3.30.160.60">
    <property type="entry name" value="Classic Zinc Finger"/>
    <property type="match status" value="1"/>
</dbReference>
<evidence type="ECO:0000256" key="7">
    <source>
        <dbReference type="ARBA" id="ARBA00023242"/>
    </source>
</evidence>
<evidence type="ECO:0000256" key="5">
    <source>
        <dbReference type="ARBA" id="ARBA00022833"/>
    </source>
</evidence>
<dbReference type="GO" id="GO:0008270">
    <property type="term" value="F:zinc ion binding"/>
    <property type="evidence" value="ECO:0007669"/>
    <property type="project" value="UniProtKB-KW"/>
</dbReference>
<dbReference type="InterPro" id="IPR036236">
    <property type="entry name" value="Znf_C2H2_sf"/>
</dbReference>
<organism evidence="10 11">
    <name type="scientific">Brachionus plicatilis</name>
    <name type="common">Marine rotifer</name>
    <name type="synonym">Brachionus muelleri</name>
    <dbReference type="NCBI Taxonomy" id="10195"/>
    <lineage>
        <taxon>Eukaryota</taxon>
        <taxon>Metazoa</taxon>
        <taxon>Spiralia</taxon>
        <taxon>Gnathifera</taxon>
        <taxon>Rotifera</taxon>
        <taxon>Eurotatoria</taxon>
        <taxon>Monogononta</taxon>
        <taxon>Pseudotrocha</taxon>
        <taxon>Ploima</taxon>
        <taxon>Brachionidae</taxon>
        <taxon>Brachionus</taxon>
    </lineage>
</organism>
<feature type="domain" description="C2H2-type" evidence="9">
    <location>
        <begin position="168"/>
        <end position="197"/>
    </location>
</feature>
<gene>
    <name evidence="10" type="ORF">BpHYR1_016876</name>
</gene>
<dbReference type="EMBL" id="REGN01003439">
    <property type="protein sequence ID" value="RNA22488.1"/>
    <property type="molecule type" value="Genomic_DNA"/>
</dbReference>
<dbReference type="GO" id="GO:0005634">
    <property type="term" value="C:nucleus"/>
    <property type="evidence" value="ECO:0007669"/>
    <property type="project" value="UniProtKB-SubCell"/>
</dbReference>
<keyword evidence="2" id="KW-0479">Metal-binding</keyword>
<dbReference type="PROSITE" id="PS50157">
    <property type="entry name" value="ZINC_FINGER_C2H2_2"/>
    <property type="match status" value="2"/>
</dbReference>
<dbReference type="Gene3D" id="3.30.40.10">
    <property type="entry name" value="Zinc/RING finger domain, C3HC4 (zinc finger)"/>
    <property type="match status" value="1"/>
</dbReference>
<accession>A0A3M7RGV0</accession>
<keyword evidence="4 8" id="KW-0863">Zinc-finger</keyword>
<dbReference type="SMART" id="SM00355">
    <property type="entry name" value="ZnF_C2H2"/>
    <property type="match status" value="5"/>
</dbReference>
<dbReference type="InterPro" id="IPR013087">
    <property type="entry name" value="Znf_C2H2_type"/>
</dbReference>
<dbReference type="SUPFAM" id="SSF57667">
    <property type="entry name" value="beta-beta-alpha zinc fingers"/>
    <property type="match status" value="1"/>
</dbReference>
<evidence type="ECO:0000256" key="6">
    <source>
        <dbReference type="ARBA" id="ARBA00023125"/>
    </source>
</evidence>
<dbReference type="InterPro" id="IPR051574">
    <property type="entry name" value="ZnF_E-box_Homeobox"/>
</dbReference>